<dbReference type="Proteomes" id="UP000031675">
    <property type="component" value="Unassembled WGS sequence"/>
</dbReference>
<organism evidence="3 4">
    <name type="scientific">Streptomonospora alba</name>
    <dbReference type="NCBI Taxonomy" id="183763"/>
    <lineage>
        <taxon>Bacteria</taxon>
        <taxon>Bacillati</taxon>
        <taxon>Actinomycetota</taxon>
        <taxon>Actinomycetes</taxon>
        <taxon>Streptosporangiales</taxon>
        <taxon>Nocardiopsidaceae</taxon>
        <taxon>Streptomonospora</taxon>
    </lineage>
</organism>
<dbReference type="InterPro" id="IPR050091">
    <property type="entry name" value="PKS_NRPS_Biosynth_Enz"/>
</dbReference>
<evidence type="ECO:0000313" key="4">
    <source>
        <dbReference type="Proteomes" id="UP000031675"/>
    </source>
</evidence>
<dbReference type="InterPro" id="IPR016039">
    <property type="entry name" value="Thiolase-like"/>
</dbReference>
<comment type="caution">
    <text evidence="3">The sequence shown here is derived from an EMBL/GenBank/DDBJ whole genome shotgun (WGS) entry which is preliminary data.</text>
</comment>
<accession>A0A0C2FB62</accession>
<sequence length="68" mass="7013">MLLETAWEAVERAGIDPVSLRGSRTGTYIGVIAQDYGPSAADAGEQTAGYSLTGSMTSVVSGRVAYSL</sequence>
<evidence type="ECO:0000259" key="2">
    <source>
        <dbReference type="Pfam" id="PF00109"/>
    </source>
</evidence>
<dbReference type="PANTHER" id="PTHR43775">
    <property type="entry name" value="FATTY ACID SYNTHASE"/>
    <property type="match status" value="1"/>
</dbReference>
<keyword evidence="4" id="KW-1185">Reference proteome</keyword>
<dbReference type="GO" id="GO:0004312">
    <property type="term" value="F:fatty acid synthase activity"/>
    <property type="evidence" value="ECO:0007669"/>
    <property type="project" value="TreeGrafter"/>
</dbReference>
<gene>
    <name evidence="3" type="ORF">LP52_25480</name>
</gene>
<keyword evidence="1" id="KW-0808">Transferase</keyword>
<evidence type="ECO:0000256" key="1">
    <source>
        <dbReference type="ARBA" id="ARBA00022679"/>
    </source>
</evidence>
<dbReference type="GO" id="GO:0006633">
    <property type="term" value="P:fatty acid biosynthetic process"/>
    <property type="evidence" value="ECO:0007669"/>
    <property type="project" value="TreeGrafter"/>
</dbReference>
<reference evidence="4" key="1">
    <citation type="journal article" date="2015" name="Chem. Biol.">
        <title>Structure, bioactivity, and resistance mechanism of streptomonomicin, an unusual lasso Peptide from an understudied halophilic actinomycete.</title>
        <authorList>
            <person name="Metelev M."/>
            <person name="Tietz J.I."/>
            <person name="Melby J.O."/>
            <person name="Blair P.M."/>
            <person name="Zhu L."/>
            <person name="Livnat I."/>
            <person name="Severinov K."/>
            <person name="Mitchell D.A."/>
        </authorList>
    </citation>
    <scope>NUCLEOTIDE SEQUENCE [LARGE SCALE GENOMIC DNA]</scope>
    <source>
        <strain evidence="4">YIM 90003</strain>
    </source>
</reference>
<feature type="non-terminal residue" evidence="3">
    <location>
        <position position="68"/>
    </location>
</feature>
<dbReference type="SUPFAM" id="SSF53901">
    <property type="entry name" value="Thiolase-like"/>
    <property type="match status" value="1"/>
</dbReference>
<dbReference type="EMBL" id="JROO01000107">
    <property type="protein sequence ID" value="KIH96359.1"/>
    <property type="molecule type" value="Genomic_DNA"/>
</dbReference>
<dbReference type="STRING" id="183763.LP52_25480"/>
<protein>
    <recommendedName>
        <fullName evidence="2">Beta-ketoacyl synthase-like N-terminal domain-containing protein</fullName>
    </recommendedName>
</protein>
<dbReference type="AlphaFoldDB" id="A0A0C2FB62"/>
<name>A0A0C2FB62_9ACTN</name>
<proteinExistence type="predicted"/>
<feature type="domain" description="Beta-ketoacyl synthase-like N-terminal" evidence="2">
    <location>
        <begin position="1"/>
        <end position="68"/>
    </location>
</feature>
<evidence type="ECO:0000313" key="3">
    <source>
        <dbReference type="EMBL" id="KIH96359.1"/>
    </source>
</evidence>
<dbReference type="InterPro" id="IPR014030">
    <property type="entry name" value="Ketoacyl_synth_N"/>
</dbReference>
<dbReference type="Gene3D" id="3.40.47.10">
    <property type="match status" value="1"/>
</dbReference>
<dbReference type="Pfam" id="PF00109">
    <property type="entry name" value="ketoacyl-synt"/>
    <property type="match status" value="1"/>
</dbReference>
<dbReference type="PANTHER" id="PTHR43775:SF51">
    <property type="entry name" value="INACTIVE PHENOLPHTHIOCEROL SYNTHESIS POLYKETIDE SYNTHASE TYPE I PKS1-RELATED"/>
    <property type="match status" value="1"/>
</dbReference>